<organism evidence="11 12">
    <name type="scientific">Nocardiopsis terrae</name>
    <dbReference type="NCBI Taxonomy" id="372655"/>
    <lineage>
        <taxon>Bacteria</taxon>
        <taxon>Bacillati</taxon>
        <taxon>Actinomycetota</taxon>
        <taxon>Actinomycetes</taxon>
        <taxon>Streptosporangiales</taxon>
        <taxon>Nocardiopsidaceae</taxon>
        <taxon>Nocardiopsis</taxon>
    </lineage>
</organism>
<evidence type="ECO:0000256" key="5">
    <source>
        <dbReference type="ARBA" id="ARBA00022827"/>
    </source>
</evidence>
<evidence type="ECO:0000313" key="12">
    <source>
        <dbReference type="Proteomes" id="UP000598217"/>
    </source>
</evidence>
<dbReference type="InterPro" id="IPR036250">
    <property type="entry name" value="AcylCo_DH-like_C"/>
</dbReference>
<dbReference type="Pfam" id="PF02770">
    <property type="entry name" value="Acyl-CoA_dh_M"/>
    <property type="match status" value="1"/>
</dbReference>
<evidence type="ECO:0000256" key="6">
    <source>
        <dbReference type="ARBA" id="ARBA00023002"/>
    </source>
</evidence>
<dbReference type="EC" id="1.3.8.7" evidence="11"/>
<comment type="caution">
    <text evidence="11">The sequence shown here is derived from an EMBL/GenBank/DDBJ whole genome shotgun (WGS) entry which is preliminary data.</text>
</comment>
<evidence type="ECO:0000256" key="2">
    <source>
        <dbReference type="ARBA" id="ARBA00009347"/>
    </source>
</evidence>
<dbReference type="SUPFAM" id="SSF56645">
    <property type="entry name" value="Acyl-CoA dehydrogenase NM domain-like"/>
    <property type="match status" value="1"/>
</dbReference>
<evidence type="ECO:0000256" key="1">
    <source>
        <dbReference type="ARBA" id="ARBA00001974"/>
    </source>
</evidence>
<keyword evidence="5 7" id="KW-0274">FAD</keyword>
<dbReference type="PANTHER" id="PTHR48083">
    <property type="entry name" value="MEDIUM-CHAIN SPECIFIC ACYL-COA DEHYDROGENASE, MITOCHONDRIAL-RELATED"/>
    <property type="match status" value="1"/>
</dbReference>
<dbReference type="Gene3D" id="1.20.140.10">
    <property type="entry name" value="Butyryl-CoA Dehydrogenase, subunit A, domain 3"/>
    <property type="match status" value="1"/>
</dbReference>
<comment type="subunit">
    <text evidence="3">Homodimer.</text>
</comment>
<dbReference type="PANTHER" id="PTHR48083:SF13">
    <property type="entry name" value="ACYL-COA DEHYDROGENASE FAMILY MEMBER 11"/>
    <property type="match status" value="1"/>
</dbReference>
<keyword evidence="4 7" id="KW-0285">Flavoprotein</keyword>
<name>A0ABR9HF21_9ACTN</name>
<evidence type="ECO:0000256" key="3">
    <source>
        <dbReference type="ARBA" id="ARBA00011738"/>
    </source>
</evidence>
<dbReference type="InterPro" id="IPR037069">
    <property type="entry name" value="AcylCoA_DH/ox_N_sf"/>
</dbReference>
<dbReference type="InterPro" id="IPR050741">
    <property type="entry name" value="Acyl-CoA_dehydrogenase"/>
</dbReference>
<dbReference type="Proteomes" id="UP000598217">
    <property type="component" value="Unassembled WGS sequence"/>
</dbReference>
<evidence type="ECO:0000259" key="9">
    <source>
        <dbReference type="Pfam" id="PF02770"/>
    </source>
</evidence>
<dbReference type="GO" id="GO:0070991">
    <property type="term" value="F:medium-chain fatty acyl-CoA dehydrogenase activity"/>
    <property type="evidence" value="ECO:0007669"/>
    <property type="project" value="UniProtKB-EC"/>
</dbReference>
<dbReference type="SUPFAM" id="SSF47203">
    <property type="entry name" value="Acyl-CoA dehydrogenase C-terminal domain-like"/>
    <property type="match status" value="1"/>
</dbReference>
<evidence type="ECO:0000259" key="8">
    <source>
        <dbReference type="Pfam" id="PF00441"/>
    </source>
</evidence>
<keyword evidence="6 7" id="KW-0560">Oxidoreductase</keyword>
<accession>A0ABR9HF21</accession>
<dbReference type="InterPro" id="IPR006091">
    <property type="entry name" value="Acyl-CoA_Oxase/DH_mid-dom"/>
</dbReference>
<dbReference type="Gene3D" id="1.10.540.10">
    <property type="entry name" value="Acyl-CoA dehydrogenase/oxidase, N-terminal domain"/>
    <property type="match status" value="1"/>
</dbReference>
<evidence type="ECO:0000259" key="10">
    <source>
        <dbReference type="Pfam" id="PF02771"/>
    </source>
</evidence>
<feature type="domain" description="Acyl-CoA dehydrogenase/oxidase C-terminal" evidence="8">
    <location>
        <begin position="248"/>
        <end position="397"/>
    </location>
</feature>
<dbReference type="InterPro" id="IPR046373">
    <property type="entry name" value="Acyl-CoA_Oxase/DH_mid-dom_sf"/>
</dbReference>
<sequence length="403" mass="44506">MDFAYDAETEELRQRLLTFMDEHVYPAEPVFEAQLEERTDPWAIPPVVEDLKAEARKQGLWNLFLAGHPEHGGLPNLRYAPLAEITGRSSRLAPMALNCAAPDTGNMEVLTMFGTPEQKKQWLEPLLDGRIRSAFAMTEPDVASSDATNITTRIVRDGDEYVINGSKWFISGALNPACEILIVMGKTDPEAERHRQQSMVLVPRDAPGLRIGRGMSVFGFDDSDHGGHAEVFFDDVRVPAQNLIGGEGEGFAIAQARLGPGRIHHCMRSIGVAERALELTCRRVLDRVAFGRPLAEQGVVREWIAEARVAIEQLRLLVLKTAYLMDTVGNKGAHSEIQAIKIATPRTVEWILDKCVQAHGAAGVSQDLPLAAWQAGIRSLRLADGPDEVHLRSLARAELRKYA</sequence>
<feature type="domain" description="Acyl-CoA oxidase/dehydrogenase middle" evidence="9">
    <location>
        <begin position="134"/>
        <end position="236"/>
    </location>
</feature>
<evidence type="ECO:0000256" key="4">
    <source>
        <dbReference type="ARBA" id="ARBA00022630"/>
    </source>
</evidence>
<reference evidence="11 12" key="1">
    <citation type="submission" date="2020-10" db="EMBL/GenBank/DDBJ databases">
        <title>Sequencing the genomes of 1000 actinobacteria strains.</title>
        <authorList>
            <person name="Klenk H.-P."/>
        </authorList>
    </citation>
    <scope>NUCLEOTIDE SEQUENCE [LARGE SCALE GENOMIC DNA]</scope>
    <source>
        <strain evidence="11 12">DSM 45157</strain>
    </source>
</reference>
<dbReference type="EMBL" id="JADBDY010000001">
    <property type="protein sequence ID" value="MBE1457624.1"/>
    <property type="molecule type" value="Genomic_DNA"/>
</dbReference>
<dbReference type="RefSeq" id="WP_191271270.1">
    <property type="nucleotide sequence ID" value="NZ_BMXJ01000004.1"/>
</dbReference>
<evidence type="ECO:0000313" key="11">
    <source>
        <dbReference type="EMBL" id="MBE1457624.1"/>
    </source>
</evidence>
<keyword evidence="12" id="KW-1185">Reference proteome</keyword>
<dbReference type="Pfam" id="PF02771">
    <property type="entry name" value="Acyl-CoA_dh_N"/>
    <property type="match status" value="1"/>
</dbReference>
<proteinExistence type="inferred from homology"/>
<comment type="cofactor">
    <cofactor evidence="1 7">
        <name>FAD</name>
        <dbReference type="ChEBI" id="CHEBI:57692"/>
    </cofactor>
</comment>
<feature type="domain" description="Acyl-CoA dehydrogenase/oxidase N-terminal" evidence="10">
    <location>
        <begin position="7"/>
        <end position="129"/>
    </location>
</feature>
<protein>
    <submittedName>
        <fullName evidence="11">Acyl-CoA dehydrogenase</fullName>
        <ecNumber evidence="11">1.3.8.7</ecNumber>
    </submittedName>
</protein>
<dbReference type="InterPro" id="IPR009075">
    <property type="entry name" value="AcylCo_DH/oxidase_C"/>
</dbReference>
<dbReference type="Pfam" id="PF00441">
    <property type="entry name" value="Acyl-CoA_dh_1"/>
    <property type="match status" value="1"/>
</dbReference>
<evidence type="ECO:0000256" key="7">
    <source>
        <dbReference type="RuleBase" id="RU362125"/>
    </source>
</evidence>
<dbReference type="Gene3D" id="2.40.110.10">
    <property type="entry name" value="Butyryl-CoA Dehydrogenase, subunit A, domain 2"/>
    <property type="match status" value="1"/>
</dbReference>
<dbReference type="InterPro" id="IPR013786">
    <property type="entry name" value="AcylCoA_DH/ox_N"/>
</dbReference>
<dbReference type="InterPro" id="IPR009100">
    <property type="entry name" value="AcylCoA_DH/oxidase_NM_dom_sf"/>
</dbReference>
<gene>
    <name evidence="11" type="ORF">H4W79_001838</name>
</gene>
<comment type="similarity">
    <text evidence="2 7">Belongs to the acyl-CoA dehydrogenase family.</text>
</comment>